<evidence type="ECO:0008006" key="3">
    <source>
        <dbReference type="Google" id="ProtNLM"/>
    </source>
</evidence>
<organism evidence="1 2">
    <name type="scientific">Synaphobranchus kaupii</name>
    <name type="common">Kaup's arrowtooth eel</name>
    <dbReference type="NCBI Taxonomy" id="118154"/>
    <lineage>
        <taxon>Eukaryota</taxon>
        <taxon>Metazoa</taxon>
        <taxon>Chordata</taxon>
        <taxon>Craniata</taxon>
        <taxon>Vertebrata</taxon>
        <taxon>Euteleostomi</taxon>
        <taxon>Actinopterygii</taxon>
        <taxon>Neopterygii</taxon>
        <taxon>Teleostei</taxon>
        <taxon>Anguilliformes</taxon>
        <taxon>Synaphobranchidae</taxon>
        <taxon>Synaphobranchus</taxon>
    </lineage>
</organism>
<keyword evidence="2" id="KW-1185">Reference proteome</keyword>
<dbReference type="OrthoDB" id="6782434at2759"/>
<accession>A0A9Q1FYU4</accession>
<reference evidence="1" key="1">
    <citation type="journal article" date="2023" name="Science">
        <title>Genome structures resolve the early diversification of teleost fishes.</title>
        <authorList>
            <person name="Parey E."/>
            <person name="Louis A."/>
            <person name="Montfort J."/>
            <person name="Bouchez O."/>
            <person name="Roques C."/>
            <person name="Iampietro C."/>
            <person name="Lluch J."/>
            <person name="Castinel A."/>
            <person name="Donnadieu C."/>
            <person name="Desvignes T."/>
            <person name="Floi Bucao C."/>
            <person name="Jouanno E."/>
            <person name="Wen M."/>
            <person name="Mejri S."/>
            <person name="Dirks R."/>
            <person name="Jansen H."/>
            <person name="Henkel C."/>
            <person name="Chen W.J."/>
            <person name="Zahm M."/>
            <person name="Cabau C."/>
            <person name="Klopp C."/>
            <person name="Thompson A.W."/>
            <person name="Robinson-Rechavi M."/>
            <person name="Braasch I."/>
            <person name="Lecointre G."/>
            <person name="Bobe J."/>
            <person name="Postlethwait J.H."/>
            <person name="Berthelot C."/>
            <person name="Roest Crollius H."/>
            <person name="Guiguen Y."/>
        </authorList>
    </citation>
    <scope>NUCLEOTIDE SEQUENCE</scope>
    <source>
        <strain evidence="1">WJC10195</strain>
    </source>
</reference>
<proteinExistence type="predicted"/>
<sequence>MEKQKGTAVHSASYLNNLQEKMVERSAILFMGLKVKNLLTALDDLRKAGVFRNGVCAFYECCISYLQEWGETFPEVKVLSWTLLNSVPQWVECSLQYVTSKLRQSNIDEAQLFDETTSVKMYTTEKVAQWNTDGKPADERWAEMFAHFQTRGVPFKNIGLICQFAMCLPGTNAPVERIFFIMNNTWMDERNHMGLTTLKALLITRVNFYDSCAEFHESTRQTSILLNTSSQCNATS</sequence>
<dbReference type="AlphaFoldDB" id="A0A9Q1FYU4"/>
<gene>
    <name evidence="1" type="ORF">SKAU_G00097580</name>
</gene>
<protein>
    <recommendedName>
        <fullName evidence="3">HAT C-terminal dimerisation domain-containing protein</fullName>
    </recommendedName>
</protein>
<evidence type="ECO:0000313" key="2">
    <source>
        <dbReference type="Proteomes" id="UP001152622"/>
    </source>
</evidence>
<dbReference type="InterPro" id="IPR012337">
    <property type="entry name" value="RNaseH-like_sf"/>
</dbReference>
<comment type="caution">
    <text evidence="1">The sequence shown here is derived from an EMBL/GenBank/DDBJ whole genome shotgun (WGS) entry which is preliminary data.</text>
</comment>
<dbReference type="EMBL" id="JAINUF010000003">
    <property type="protein sequence ID" value="KAJ8369730.1"/>
    <property type="molecule type" value="Genomic_DNA"/>
</dbReference>
<dbReference type="Proteomes" id="UP001152622">
    <property type="component" value="Chromosome 3"/>
</dbReference>
<evidence type="ECO:0000313" key="1">
    <source>
        <dbReference type="EMBL" id="KAJ8369730.1"/>
    </source>
</evidence>
<name>A0A9Q1FYU4_SYNKA</name>
<dbReference type="SUPFAM" id="SSF53098">
    <property type="entry name" value="Ribonuclease H-like"/>
    <property type="match status" value="1"/>
</dbReference>